<protein>
    <submittedName>
        <fullName evidence="1">Uncharacterized protein</fullName>
    </submittedName>
</protein>
<keyword evidence="2" id="KW-1185">Reference proteome</keyword>
<feature type="non-terminal residue" evidence="1">
    <location>
        <position position="334"/>
    </location>
</feature>
<evidence type="ECO:0000313" key="2">
    <source>
        <dbReference type="Proteomes" id="UP001140234"/>
    </source>
</evidence>
<gene>
    <name evidence="1" type="ORF">IWQ57_005958</name>
</gene>
<comment type="caution">
    <text evidence="1">The sequence shown here is derived from an EMBL/GenBank/DDBJ whole genome shotgun (WGS) entry which is preliminary data.</text>
</comment>
<proteinExistence type="predicted"/>
<sequence length="334" mass="36232">MAVSASYWRAALLAVAAAAGTALYVYLSHSIAITGVGKTYTSVNTTSCHQVGRGILQGCEDIVVDPHTGLAYLACGNLAVRQRVVQGKHDSDSSHAAATDADHVYVMDENDAFADIKLLQQDDGGELVPYRQPLRLLGFDIHWDPKDPQRMTFMFINSQPGHPAVSIFAHVSGADHMVHTETVRSELLWSPNNILATSDRSFYATNDQKHKPGLLRSVSTMLRLPHGHIVHRNGTGDFSIAASGLRFPNGIAKHEDWIYVASCGDPGVHIYQAGADGRLARTGRTVYADGMPDNLSVDPVTGQLYSTTFLKVFDVLKSFESTPPATMQTASTRI</sequence>
<evidence type="ECO:0000313" key="1">
    <source>
        <dbReference type="EMBL" id="KAJ2761784.1"/>
    </source>
</evidence>
<dbReference type="EMBL" id="JANBUJ010003134">
    <property type="protein sequence ID" value="KAJ2761784.1"/>
    <property type="molecule type" value="Genomic_DNA"/>
</dbReference>
<name>A0ACC1JL73_9FUNG</name>
<dbReference type="Proteomes" id="UP001140234">
    <property type="component" value="Unassembled WGS sequence"/>
</dbReference>
<reference evidence="1" key="1">
    <citation type="submission" date="2022-07" db="EMBL/GenBank/DDBJ databases">
        <title>Phylogenomic reconstructions and comparative analyses of Kickxellomycotina fungi.</title>
        <authorList>
            <person name="Reynolds N.K."/>
            <person name="Stajich J.E."/>
            <person name="Barry K."/>
            <person name="Grigoriev I.V."/>
            <person name="Crous P."/>
            <person name="Smith M.E."/>
        </authorList>
    </citation>
    <scope>NUCLEOTIDE SEQUENCE</scope>
    <source>
        <strain evidence="1">CBS 109366</strain>
    </source>
</reference>
<organism evidence="1 2">
    <name type="scientific">Coemansia nantahalensis</name>
    <dbReference type="NCBI Taxonomy" id="2789366"/>
    <lineage>
        <taxon>Eukaryota</taxon>
        <taxon>Fungi</taxon>
        <taxon>Fungi incertae sedis</taxon>
        <taxon>Zoopagomycota</taxon>
        <taxon>Kickxellomycotina</taxon>
        <taxon>Kickxellomycetes</taxon>
        <taxon>Kickxellales</taxon>
        <taxon>Kickxellaceae</taxon>
        <taxon>Coemansia</taxon>
    </lineage>
</organism>
<accession>A0ACC1JL73</accession>